<comment type="caution">
    <text evidence="1">The sequence shown here is derived from an EMBL/GenBank/DDBJ whole genome shotgun (WGS) entry which is preliminary data.</text>
</comment>
<dbReference type="EMBL" id="JBHSMD010000005">
    <property type="protein sequence ID" value="MFC5494619.1"/>
    <property type="molecule type" value="Genomic_DNA"/>
</dbReference>
<evidence type="ECO:0000313" key="1">
    <source>
        <dbReference type="EMBL" id="MFC5494619.1"/>
    </source>
</evidence>
<accession>A0ABW0N6T9</accession>
<protein>
    <submittedName>
        <fullName evidence="1">Uncharacterized protein</fullName>
    </submittedName>
</protein>
<evidence type="ECO:0000313" key="2">
    <source>
        <dbReference type="Proteomes" id="UP001595956"/>
    </source>
</evidence>
<reference evidence="2" key="1">
    <citation type="journal article" date="2019" name="Int. J. Syst. Evol. Microbiol.">
        <title>The Global Catalogue of Microorganisms (GCM) 10K type strain sequencing project: providing services to taxonomists for standard genome sequencing and annotation.</title>
        <authorList>
            <consortium name="The Broad Institute Genomics Platform"/>
            <consortium name="The Broad Institute Genome Sequencing Center for Infectious Disease"/>
            <person name="Wu L."/>
            <person name="Ma J."/>
        </authorList>
    </citation>
    <scope>NUCLEOTIDE SEQUENCE [LARGE SCALE GENOMIC DNA]</scope>
    <source>
        <strain evidence="2">KACC 13778</strain>
    </source>
</reference>
<dbReference type="Proteomes" id="UP001595956">
    <property type="component" value="Unassembled WGS sequence"/>
</dbReference>
<organism evidence="1 2">
    <name type="scientific">Nocardioides caricicola</name>
    <dbReference type="NCBI Taxonomy" id="634770"/>
    <lineage>
        <taxon>Bacteria</taxon>
        <taxon>Bacillati</taxon>
        <taxon>Actinomycetota</taxon>
        <taxon>Actinomycetes</taxon>
        <taxon>Propionibacteriales</taxon>
        <taxon>Nocardioidaceae</taxon>
        <taxon>Nocardioides</taxon>
    </lineage>
</organism>
<dbReference type="RefSeq" id="WP_345170596.1">
    <property type="nucleotide sequence ID" value="NZ_BAABFQ010000001.1"/>
</dbReference>
<proteinExistence type="predicted"/>
<keyword evidence="2" id="KW-1185">Reference proteome</keyword>
<sequence>MRCESLLGQSAGTGDYWYRFEARLRALPATEDDAEARADLIATAHALRSSDGDAADPEAFADLAYRLRHQFGSTVSSETLADVRNSLEIERDRLLGQGVSPELLGLS</sequence>
<name>A0ABW0N6T9_9ACTN</name>
<gene>
    <name evidence="1" type="ORF">ACFPKY_16000</name>
</gene>